<dbReference type="AlphaFoldDB" id="A0AAC9NHV3"/>
<sequence length="88" mass="9074">MKKIIIALSIALSFALPTYAFADQAACEAKAVSKEGKPLYGAAKDASIKKCMGGTKTDDCEAKAVSKDGKPLYGAAKTASIKKCEGGK</sequence>
<accession>A0AAC9NHV3</accession>
<evidence type="ECO:0000313" key="3">
    <source>
        <dbReference type="Proteomes" id="UP000182060"/>
    </source>
</evidence>
<protein>
    <recommendedName>
        <fullName evidence="4">DUF2282 domain-containing protein</fullName>
    </recommendedName>
</protein>
<name>A0AAC9NHV3_9BURK</name>
<dbReference type="Proteomes" id="UP000182060">
    <property type="component" value="Chromosome"/>
</dbReference>
<feature type="chain" id="PRO_5042025446" description="DUF2282 domain-containing protein" evidence="1">
    <location>
        <begin position="23"/>
        <end position="88"/>
    </location>
</feature>
<evidence type="ECO:0000313" key="2">
    <source>
        <dbReference type="EMBL" id="APC00598.1"/>
    </source>
</evidence>
<proteinExistence type="predicted"/>
<reference evidence="2" key="1">
    <citation type="journal article" date="2017" name="Appl. Environ. Microbiol.">
        <title>Microdiversification of a pelagic Polynucleobacter species is mainly driven by acquisition of genomic islands from a partially interspecific gene pool.</title>
        <authorList>
            <person name="Hoetzinger M."/>
            <person name="Hahn M.W."/>
            <person name="Jezberova J."/>
            <person name="Schmidt J."/>
            <person name="Koll U."/>
        </authorList>
    </citation>
    <scope>NUCLEOTIDE SEQUENCE</scope>
    <source>
        <strain evidence="2">MWH-RechtKol4</strain>
    </source>
</reference>
<evidence type="ECO:0000256" key="1">
    <source>
        <dbReference type="SAM" id="SignalP"/>
    </source>
</evidence>
<dbReference type="RefSeq" id="WP_071538800.1">
    <property type="nucleotide sequence ID" value="NZ_CP015016.1"/>
</dbReference>
<keyword evidence="1" id="KW-0732">Signal</keyword>
<feature type="signal peptide" evidence="1">
    <location>
        <begin position="1"/>
        <end position="22"/>
    </location>
</feature>
<evidence type="ECO:0008006" key="4">
    <source>
        <dbReference type="Google" id="ProtNLM"/>
    </source>
</evidence>
<gene>
    <name evidence="2" type="ORF">AOC25_02660</name>
</gene>
<organism evidence="2 3">
    <name type="scientific">Polynucleobacter asymbioticus</name>
    <dbReference type="NCBI Taxonomy" id="576611"/>
    <lineage>
        <taxon>Bacteria</taxon>
        <taxon>Pseudomonadati</taxon>
        <taxon>Pseudomonadota</taxon>
        <taxon>Betaproteobacteria</taxon>
        <taxon>Burkholderiales</taxon>
        <taxon>Burkholderiaceae</taxon>
        <taxon>Polynucleobacter</taxon>
    </lineage>
</organism>
<dbReference type="EMBL" id="CP015017">
    <property type="protein sequence ID" value="APC00598.1"/>
    <property type="molecule type" value="Genomic_DNA"/>
</dbReference>